<proteinExistence type="predicted"/>
<reference evidence="1" key="1">
    <citation type="submission" date="2021-01" db="EMBL/GenBank/DDBJ databases">
        <title>Rhizobium sp. strain KVB221 16S ribosomal RNA gene Genome sequencing and assembly.</title>
        <authorList>
            <person name="Kang M."/>
        </authorList>
    </citation>
    <scope>NUCLEOTIDE SEQUENCE</scope>
    <source>
        <strain evidence="1">KVB221</strain>
    </source>
</reference>
<sequence length="126" mass="13574">MALTADGVELYKFCATENWTGDLANGLFQIGRVGGYFHGLDEGECGLLTLLRCYEPNDRVSILELLENASSTPSSFCFSTYIVGGPSDRQPLMCVGESISMSDSSSGSMRGVFVFPRMAADIQGTH</sequence>
<name>A0A937CM66_9HYPH</name>
<dbReference type="Proteomes" id="UP000633219">
    <property type="component" value="Unassembled WGS sequence"/>
</dbReference>
<protein>
    <submittedName>
        <fullName evidence="1">Uncharacterized protein</fullName>
    </submittedName>
</protein>
<keyword evidence="2" id="KW-1185">Reference proteome</keyword>
<accession>A0A937CM66</accession>
<evidence type="ECO:0000313" key="2">
    <source>
        <dbReference type="Proteomes" id="UP000633219"/>
    </source>
</evidence>
<comment type="caution">
    <text evidence="1">The sequence shown here is derived from an EMBL/GenBank/DDBJ whole genome shotgun (WGS) entry which is preliminary data.</text>
</comment>
<evidence type="ECO:0000313" key="1">
    <source>
        <dbReference type="EMBL" id="MBL0370584.1"/>
    </source>
</evidence>
<dbReference type="EMBL" id="JAEQNC010000001">
    <property type="protein sequence ID" value="MBL0370584.1"/>
    <property type="molecule type" value="Genomic_DNA"/>
</dbReference>
<dbReference type="AlphaFoldDB" id="A0A937CM66"/>
<organism evidence="1 2">
    <name type="scientific">Rhizobium setariae</name>
    <dbReference type="NCBI Taxonomy" id="2801340"/>
    <lineage>
        <taxon>Bacteria</taxon>
        <taxon>Pseudomonadati</taxon>
        <taxon>Pseudomonadota</taxon>
        <taxon>Alphaproteobacteria</taxon>
        <taxon>Hyphomicrobiales</taxon>
        <taxon>Rhizobiaceae</taxon>
        <taxon>Rhizobium/Agrobacterium group</taxon>
        <taxon>Rhizobium</taxon>
    </lineage>
</organism>
<gene>
    <name evidence="1" type="ORF">JJB09_00960</name>
</gene>